<reference evidence="2 3" key="1">
    <citation type="submission" date="2021-06" db="EMBL/GenBank/DDBJ databases">
        <title>Caerostris extrusa draft genome.</title>
        <authorList>
            <person name="Kono N."/>
            <person name="Arakawa K."/>
        </authorList>
    </citation>
    <scope>NUCLEOTIDE SEQUENCE [LARGE SCALE GENOMIC DNA]</scope>
</reference>
<evidence type="ECO:0000313" key="3">
    <source>
        <dbReference type="Proteomes" id="UP001054945"/>
    </source>
</evidence>
<organism evidence="2 3">
    <name type="scientific">Caerostris extrusa</name>
    <name type="common">Bark spider</name>
    <name type="synonym">Caerostris bankana</name>
    <dbReference type="NCBI Taxonomy" id="172846"/>
    <lineage>
        <taxon>Eukaryota</taxon>
        <taxon>Metazoa</taxon>
        <taxon>Ecdysozoa</taxon>
        <taxon>Arthropoda</taxon>
        <taxon>Chelicerata</taxon>
        <taxon>Arachnida</taxon>
        <taxon>Araneae</taxon>
        <taxon>Araneomorphae</taxon>
        <taxon>Entelegynae</taxon>
        <taxon>Araneoidea</taxon>
        <taxon>Araneidae</taxon>
        <taxon>Caerostris</taxon>
    </lineage>
</organism>
<evidence type="ECO:0000256" key="1">
    <source>
        <dbReference type="SAM" id="MobiDB-lite"/>
    </source>
</evidence>
<accession>A0AAV4MB13</accession>
<feature type="compositionally biased region" description="Polar residues" evidence="1">
    <location>
        <begin position="68"/>
        <end position="98"/>
    </location>
</feature>
<protein>
    <submittedName>
        <fullName evidence="2">Uncharacterized protein</fullName>
    </submittedName>
</protein>
<name>A0AAV4MB13_CAEEX</name>
<gene>
    <name evidence="2" type="ORF">CEXT_194991</name>
</gene>
<dbReference type="EMBL" id="BPLR01001917">
    <property type="protein sequence ID" value="GIX68009.1"/>
    <property type="molecule type" value="Genomic_DNA"/>
</dbReference>
<dbReference type="AlphaFoldDB" id="A0AAV4MB13"/>
<sequence>MSPYYDTRIPAHPRPIRTQTEARAAVSLIAFKRETLFRDVIDPILFYTHLPHPLTPPSTPTSPEEVNRQQGWNPGTTQGHVDLSPTTMEKTHQGTQTNCISGRFVGPIASI</sequence>
<proteinExistence type="predicted"/>
<evidence type="ECO:0000313" key="2">
    <source>
        <dbReference type="EMBL" id="GIX68009.1"/>
    </source>
</evidence>
<feature type="region of interest" description="Disordered" evidence="1">
    <location>
        <begin position="53"/>
        <end position="98"/>
    </location>
</feature>
<comment type="caution">
    <text evidence="2">The sequence shown here is derived from an EMBL/GenBank/DDBJ whole genome shotgun (WGS) entry which is preliminary data.</text>
</comment>
<dbReference type="Proteomes" id="UP001054945">
    <property type="component" value="Unassembled WGS sequence"/>
</dbReference>
<keyword evidence="3" id="KW-1185">Reference proteome</keyword>